<evidence type="ECO:0000256" key="5">
    <source>
        <dbReference type="ARBA" id="ARBA00022617"/>
    </source>
</evidence>
<keyword evidence="16" id="KW-1133">Transmembrane helix</keyword>
<dbReference type="PANTHER" id="PTHR24302:SF15">
    <property type="entry name" value="FATTY-ACID PEROXYGENASE"/>
    <property type="match status" value="1"/>
</dbReference>
<keyword evidence="5 14" id="KW-0349">Heme</keyword>
<dbReference type="SUPFAM" id="SSF48264">
    <property type="entry name" value="Cytochrome P450"/>
    <property type="match status" value="1"/>
</dbReference>
<reference evidence="17 18" key="1">
    <citation type="journal article" date="2022" name="Nat. Ecol. Evol.">
        <title>A masculinizing supergene underlies an exaggerated male reproductive morph in a spider.</title>
        <authorList>
            <person name="Hendrickx F."/>
            <person name="De Corte Z."/>
            <person name="Sonet G."/>
            <person name="Van Belleghem S.M."/>
            <person name="Kostlbacher S."/>
            <person name="Vangestel C."/>
        </authorList>
    </citation>
    <scope>NUCLEOTIDE SEQUENCE [LARGE SCALE GENOMIC DNA]</scope>
    <source>
        <strain evidence="17">W744_W776</strain>
    </source>
</reference>
<evidence type="ECO:0000256" key="1">
    <source>
        <dbReference type="ARBA" id="ARBA00001971"/>
    </source>
</evidence>
<dbReference type="Proteomes" id="UP000827092">
    <property type="component" value="Unassembled WGS sequence"/>
</dbReference>
<keyword evidence="12 16" id="KW-0472">Membrane</keyword>
<keyword evidence="9 15" id="KW-0560">Oxidoreductase</keyword>
<evidence type="ECO:0000313" key="17">
    <source>
        <dbReference type="EMBL" id="KAG8176933.1"/>
    </source>
</evidence>
<keyword evidence="10 14" id="KW-0408">Iron</keyword>
<comment type="similarity">
    <text evidence="4 15">Belongs to the cytochrome P450 family.</text>
</comment>
<dbReference type="FunFam" id="1.10.630.10:FF:000042">
    <property type="entry name" value="Cytochrome P450"/>
    <property type="match status" value="1"/>
</dbReference>
<name>A0AAV6TYJ5_9ARAC</name>
<evidence type="ECO:0000256" key="3">
    <source>
        <dbReference type="ARBA" id="ARBA00004406"/>
    </source>
</evidence>
<dbReference type="GO" id="GO:0016705">
    <property type="term" value="F:oxidoreductase activity, acting on paired donors, with incorporation or reduction of molecular oxygen"/>
    <property type="evidence" value="ECO:0007669"/>
    <property type="project" value="InterPro"/>
</dbReference>
<evidence type="ECO:0000256" key="7">
    <source>
        <dbReference type="ARBA" id="ARBA00022824"/>
    </source>
</evidence>
<evidence type="ECO:0000256" key="10">
    <source>
        <dbReference type="ARBA" id="ARBA00023004"/>
    </source>
</evidence>
<evidence type="ECO:0000256" key="8">
    <source>
        <dbReference type="ARBA" id="ARBA00022848"/>
    </source>
</evidence>
<keyword evidence="16" id="KW-0812">Transmembrane</keyword>
<accession>A0AAV6TYJ5</accession>
<evidence type="ECO:0000256" key="16">
    <source>
        <dbReference type="SAM" id="Phobius"/>
    </source>
</evidence>
<gene>
    <name evidence="17" type="ORF">JTE90_018716</name>
</gene>
<dbReference type="AlphaFoldDB" id="A0AAV6TYJ5"/>
<dbReference type="PRINTS" id="PR00385">
    <property type="entry name" value="P450"/>
</dbReference>
<dbReference type="InterPro" id="IPR036396">
    <property type="entry name" value="Cyt_P450_sf"/>
</dbReference>
<dbReference type="GO" id="GO:0020037">
    <property type="term" value="F:heme binding"/>
    <property type="evidence" value="ECO:0007669"/>
    <property type="project" value="InterPro"/>
</dbReference>
<proteinExistence type="inferred from homology"/>
<dbReference type="GO" id="GO:0008395">
    <property type="term" value="F:steroid hydroxylase activity"/>
    <property type="evidence" value="ECO:0007669"/>
    <property type="project" value="TreeGrafter"/>
</dbReference>
<sequence length="535" mass="60878">MLNLEYFPASWAVTGLIGITTVILLYWYSTNNHDYWAKRGIPFDKPVPFLGSFYAYFKKPLHEVELDRHLKYGSVYGHFEGTKPVLSVGDPTLLRDILVKDFAAFPSHRSLETGNKVFDSMLSNMKGDENWKRIRTIVTPTFTTGKIKRMLGIFKECSKILVQNFKNIAKEGKHVDAKGLYAAFSMDVIASSAFSTKIDSHSDPNNQFVTTTKQVFSKEQRWRFLLWFTVPRLVKFLRMKVIPEDMISFFKNATLQIIEERKRTGQTRNDFLQLLMDTAKETDDGDDKDDGDIASNYGVHEDIHPQILRNVTAKDLSKDELVAQCIIFFIGGHETAAVTLSFASYLLALHPDSQDRVRQEVDRALADNGGKVTYEAIKDMKYLDDVISETLRLYPPALRIDRVAEFDYKLGDTGITVPKGMIVTIPIYAVHRDPNLFPDPEKFNPDRFTPEERGQRDQYSYLPFGAGPRNCVANRFALMEVKVCLAHVIASFNIKTCPETNIPLKFGLGQGLLQPEGIILAMEIRKESVLSDQRE</sequence>
<dbReference type="InterPro" id="IPR002401">
    <property type="entry name" value="Cyt_P450_E_grp-I"/>
</dbReference>
<evidence type="ECO:0000256" key="6">
    <source>
        <dbReference type="ARBA" id="ARBA00022723"/>
    </source>
</evidence>
<dbReference type="Gene3D" id="1.10.630.10">
    <property type="entry name" value="Cytochrome P450"/>
    <property type="match status" value="1"/>
</dbReference>
<organism evidence="17 18">
    <name type="scientific">Oedothorax gibbosus</name>
    <dbReference type="NCBI Taxonomy" id="931172"/>
    <lineage>
        <taxon>Eukaryota</taxon>
        <taxon>Metazoa</taxon>
        <taxon>Ecdysozoa</taxon>
        <taxon>Arthropoda</taxon>
        <taxon>Chelicerata</taxon>
        <taxon>Arachnida</taxon>
        <taxon>Araneae</taxon>
        <taxon>Araneomorphae</taxon>
        <taxon>Entelegynae</taxon>
        <taxon>Araneoidea</taxon>
        <taxon>Linyphiidae</taxon>
        <taxon>Erigoninae</taxon>
        <taxon>Oedothorax</taxon>
    </lineage>
</organism>
<comment type="function">
    <text evidence="13">Cytochromes P450 are a group of heme-thiolate monooxygenases. They oxidize a variety of structurally unrelated compounds, including steroids, fatty acids, and xenobiotics.</text>
</comment>
<evidence type="ECO:0008006" key="19">
    <source>
        <dbReference type="Google" id="ProtNLM"/>
    </source>
</evidence>
<evidence type="ECO:0000256" key="13">
    <source>
        <dbReference type="ARBA" id="ARBA00043906"/>
    </source>
</evidence>
<dbReference type="PRINTS" id="PR00463">
    <property type="entry name" value="EP450I"/>
</dbReference>
<keyword evidence="7" id="KW-0256">Endoplasmic reticulum</keyword>
<feature type="binding site" description="axial binding residue" evidence="14">
    <location>
        <position position="471"/>
    </location>
    <ligand>
        <name>heme</name>
        <dbReference type="ChEBI" id="CHEBI:30413"/>
    </ligand>
    <ligandPart>
        <name>Fe</name>
        <dbReference type="ChEBI" id="CHEBI:18248"/>
    </ligandPart>
</feature>
<evidence type="ECO:0000313" key="18">
    <source>
        <dbReference type="Proteomes" id="UP000827092"/>
    </source>
</evidence>
<evidence type="ECO:0000256" key="12">
    <source>
        <dbReference type="ARBA" id="ARBA00023136"/>
    </source>
</evidence>
<evidence type="ECO:0000256" key="14">
    <source>
        <dbReference type="PIRSR" id="PIRSR602401-1"/>
    </source>
</evidence>
<evidence type="ECO:0000256" key="4">
    <source>
        <dbReference type="ARBA" id="ARBA00010617"/>
    </source>
</evidence>
<dbReference type="PANTHER" id="PTHR24302">
    <property type="entry name" value="CYTOCHROME P450 FAMILY 3"/>
    <property type="match status" value="1"/>
</dbReference>
<evidence type="ECO:0000256" key="15">
    <source>
        <dbReference type="RuleBase" id="RU000461"/>
    </source>
</evidence>
<dbReference type="PROSITE" id="PS00086">
    <property type="entry name" value="CYTOCHROME_P450"/>
    <property type="match status" value="1"/>
</dbReference>
<keyword evidence="6 14" id="KW-0479">Metal-binding</keyword>
<evidence type="ECO:0000256" key="2">
    <source>
        <dbReference type="ARBA" id="ARBA00004174"/>
    </source>
</evidence>
<dbReference type="EMBL" id="JAFNEN010000840">
    <property type="protein sequence ID" value="KAG8176933.1"/>
    <property type="molecule type" value="Genomic_DNA"/>
</dbReference>
<comment type="caution">
    <text evidence="17">The sequence shown here is derived from an EMBL/GenBank/DDBJ whole genome shotgun (WGS) entry which is preliminary data.</text>
</comment>
<dbReference type="InterPro" id="IPR001128">
    <property type="entry name" value="Cyt_P450"/>
</dbReference>
<keyword evidence="18" id="KW-1185">Reference proteome</keyword>
<protein>
    <recommendedName>
        <fullName evidence="19">Cytochrome P450</fullName>
    </recommendedName>
</protein>
<dbReference type="GO" id="GO:0005506">
    <property type="term" value="F:iron ion binding"/>
    <property type="evidence" value="ECO:0007669"/>
    <property type="project" value="InterPro"/>
</dbReference>
<comment type="subcellular location">
    <subcellularLocation>
        <location evidence="3">Endoplasmic reticulum membrane</location>
        <topology evidence="3">Peripheral membrane protein</topology>
    </subcellularLocation>
    <subcellularLocation>
        <location evidence="2">Microsome membrane</location>
        <topology evidence="2">Peripheral membrane protein</topology>
    </subcellularLocation>
</comment>
<dbReference type="InterPro" id="IPR017972">
    <property type="entry name" value="Cyt_P450_CS"/>
</dbReference>
<evidence type="ECO:0000256" key="9">
    <source>
        <dbReference type="ARBA" id="ARBA00023002"/>
    </source>
</evidence>
<keyword evidence="11 15" id="KW-0503">Monooxygenase</keyword>
<keyword evidence="8" id="KW-0492">Microsome</keyword>
<dbReference type="GO" id="GO:0005789">
    <property type="term" value="C:endoplasmic reticulum membrane"/>
    <property type="evidence" value="ECO:0007669"/>
    <property type="project" value="UniProtKB-SubCell"/>
</dbReference>
<evidence type="ECO:0000256" key="11">
    <source>
        <dbReference type="ARBA" id="ARBA00023033"/>
    </source>
</evidence>
<dbReference type="InterPro" id="IPR050705">
    <property type="entry name" value="Cytochrome_P450_3A"/>
</dbReference>
<dbReference type="CDD" id="cd11055">
    <property type="entry name" value="CYP3A-like"/>
    <property type="match status" value="1"/>
</dbReference>
<feature type="transmembrane region" description="Helical" evidence="16">
    <location>
        <begin position="6"/>
        <end position="28"/>
    </location>
</feature>
<dbReference type="Pfam" id="PF00067">
    <property type="entry name" value="p450"/>
    <property type="match status" value="2"/>
</dbReference>
<comment type="cofactor">
    <cofactor evidence="1 14">
        <name>heme</name>
        <dbReference type="ChEBI" id="CHEBI:30413"/>
    </cofactor>
</comment>